<gene>
    <name evidence="11" type="ORF">A2637_02400</name>
</gene>
<keyword evidence="5 10" id="KW-0812">Transmembrane</keyword>
<keyword evidence="6" id="KW-0735">Signal-anchor</keyword>
<dbReference type="Pfam" id="PF04442">
    <property type="entry name" value="CtaG_Cox11"/>
    <property type="match status" value="1"/>
</dbReference>
<dbReference type="InterPro" id="IPR007533">
    <property type="entry name" value="Cyt_c_oxidase_assmbl_CtaG"/>
</dbReference>
<proteinExistence type="inferred from homology"/>
<protein>
    <recommendedName>
        <fullName evidence="4">Cytochrome c oxidase assembly protein CtaG</fullName>
    </recommendedName>
</protein>
<feature type="transmembrane region" description="Helical" evidence="10">
    <location>
        <begin position="24"/>
        <end position="42"/>
    </location>
</feature>
<sequence length="188" mass="20065">MVQGLVINMDAAIRQANRRLARRLVLAAVAAGGLGFALVPLYDVFCAVTGLNGKTGGAVSAGAVAPGTADAARWVTVELAGNAMPGLSWEFGAKRNRLRVHPGEMVTVAYYVKNPTDRPLSGRAVPSVSPGWAARHFKKVDCFCFKRQQLAPGETREMAVTFFISPELPAEVRALALSYAFYPIEDGS</sequence>
<dbReference type="NCBIfam" id="NF003465">
    <property type="entry name" value="PRK05089.1"/>
    <property type="match status" value="1"/>
</dbReference>
<dbReference type="PIRSF" id="PIRSF005413">
    <property type="entry name" value="COX11"/>
    <property type="match status" value="1"/>
</dbReference>
<evidence type="ECO:0000256" key="5">
    <source>
        <dbReference type="ARBA" id="ARBA00022692"/>
    </source>
</evidence>
<dbReference type="PANTHER" id="PTHR21320:SF3">
    <property type="entry name" value="CYTOCHROME C OXIDASE ASSEMBLY PROTEIN COX11, MITOCHONDRIAL-RELATED"/>
    <property type="match status" value="1"/>
</dbReference>
<keyword evidence="8" id="KW-0186">Copper</keyword>
<comment type="caution">
    <text evidence="11">The sequence shown here is derived from an EMBL/GenBank/DDBJ whole genome shotgun (WGS) entry which is preliminary data.</text>
</comment>
<dbReference type="PANTHER" id="PTHR21320">
    <property type="entry name" value="CYTOCHROME C OXIDASE ASSEMBLY PROTEIN COX11-RELATED"/>
    <property type="match status" value="1"/>
</dbReference>
<dbReference type="GO" id="GO:0005886">
    <property type="term" value="C:plasma membrane"/>
    <property type="evidence" value="ECO:0007669"/>
    <property type="project" value="UniProtKB-SubCell"/>
</dbReference>
<evidence type="ECO:0000313" key="12">
    <source>
        <dbReference type="Proteomes" id="UP000179360"/>
    </source>
</evidence>
<evidence type="ECO:0000256" key="1">
    <source>
        <dbReference type="ARBA" id="ARBA00004007"/>
    </source>
</evidence>
<accession>A0A1F6TJ91</accession>
<dbReference type="SUPFAM" id="SSF110111">
    <property type="entry name" value="Ctag/Cox11"/>
    <property type="match status" value="1"/>
</dbReference>
<evidence type="ECO:0000256" key="8">
    <source>
        <dbReference type="ARBA" id="ARBA00023008"/>
    </source>
</evidence>
<keyword evidence="7 10" id="KW-1133">Transmembrane helix</keyword>
<comment type="similarity">
    <text evidence="3">Belongs to the COX11/CtaG family.</text>
</comment>
<evidence type="ECO:0000256" key="3">
    <source>
        <dbReference type="ARBA" id="ARBA00009620"/>
    </source>
</evidence>
<comment type="subcellular location">
    <subcellularLocation>
        <location evidence="2">Cell inner membrane</location>
        <topology evidence="2">Single-pass type II membrane protein</topology>
        <orientation evidence="2">Periplasmic side</orientation>
    </subcellularLocation>
</comment>
<evidence type="ECO:0000256" key="10">
    <source>
        <dbReference type="SAM" id="Phobius"/>
    </source>
</evidence>
<dbReference type="STRING" id="1817764.A2637_02400"/>
<evidence type="ECO:0000256" key="9">
    <source>
        <dbReference type="ARBA" id="ARBA00023136"/>
    </source>
</evidence>
<reference evidence="11 12" key="1">
    <citation type="journal article" date="2016" name="Nat. Commun.">
        <title>Thousands of microbial genomes shed light on interconnected biogeochemical processes in an aquifer system.</title>
        <authorList>
            <person name="Anantharaman K."/>
            <person name="Brown C.T."/>
            <person name="Hug L.A."/>
            <person name="Sharon I."/>
            <person name="Castelle C.J."/>
            <person name="Probst A.J."/>
            <person name="Thomas B.C."/>
            <person name="Singh A."/>
            <person name="Wilkins M.J."/>
            <person name="Karaoz U."/>
            <person name="Brodie E.L."/>
            <person name="Williams K.H."/>
            <person name="Hubbard S.S."/>
            <person name="Banfield J.F."/>
        </authorList>
    </citation>
    <scope>NUCLEOTIDE SEQUENCE [LARGE SCALE GENOMIC DNA]</scope>
</reference>
<dbReference type="GO" id="GO:0005507">
    <property type="term" value="F:copper ion binding"/>
    <property type="evidence" value="ECO:0007669"/>
    <property type="project" value="InterPro"/>
</dbReference>
<dbReference type="AlphaFoldDB" id="A0A1F6TJ91"/>
<comment type="function">
    <text evidence="1">Exerts its effect at some terminal stage of cytochrome c oxidase synthesis, probably by being involved in the insertion of the copper B into subunit I.</text>
</comment>
<dbReference type="EMBL" id="MFSY01000089">
    <property type="protein sequence ID" value="OGI45207.1"/>
    <property type="molecule type" value="Genomic_DNA"/>
</dbReference>
<evidence type="ECO:0000313" key="11">
    <source>
        <dbReference type="EMBL" id="OGI45207.1"/>
    </source>
</evidence>
<evidence type="ECO:0000256" key="7">
    <source>
        <dbReference type="ARBA" id="ARBA00022989"/>
    </source>
</evidence>
<name>A0A1F6TJ91_9PROT</name>
<dbReference type="InterPro" id="IPR023471">
    <property type="entry name" value="CtaG/Cox11_dom_sf"/>
</dbReference>
<evidence type="ECO:0000256" key="4">
    <source>
        <dbReference type="ARBA" id="ARBA00015384"/>
    </source>
</evidence>
<evidence type="ECO:0000256" key="6">
    <source>
        <dbReference type="ARBA" id="ARBA00022968"/>
    </source>
</evidence>
<organism evidence="11 12">
    <name type="scientific">Candidatus Muproteobacteria bacterium RIFCSPHIGHO2_01_FULL_65_16</name>
    <dbReference type="NCBI Taxonomy" id="1817764"/>
    <lineage>
        <taxon>Bacteria</taxon>
        <taxon>Pseudomonadati</taxon>
        <taxon>Pseudomonadota</taxon>
        <taxon>Candidatus Muproteobacteria</taxon>
    </lineage>
</organism>
<dbReference type="Gene3D" id="2.60.370.10">
    <property type="entry name" value="Ctag/Cox11"/>
    <property type="match status" value="1"/>
</dbReference>
<evidence type="ECO:0000256" key="2">
    <source>
        <dbReference type="ARBA" id="ARBA00004382"/>
    </source>
</evidence>
<dbReference type="Proteomes" id="UP000179360">
    <property type="component" value="Unassembled WGS sequence"/>
</dbReference>
<keyword evidence="9 10" id="KW-0472">Membrane</keyword>